<protein>
    <submittedName>
        <fullName evidence="1">Uncharacterized protein</fullName>
    </submittedName>
</protein>
<evidence type="ECO:0000313" key="2">
    <source>
        <dbReference type="Proteomes" id="UP000758603"/>
    </source>
</evidence>
<gene>
    <name evidence="1" type="ORF">BKA67DRAFT_642154</name>
</gene>
<dbReference type="AlphaFoldDB" id="A0A9P8UZV2"/>
<dbReference type="RefSeq" id="XP_045965286.1">
    <property type="nucleotide sequence ID" value="XM_046105792.1"/>
</dbReference>
<keyword evidence="2" id="KW-1185">Reference proteome</keyword>
<reference evidence="1" key="1">
    <citation type="journal article" date="2021" name="Nat. Commun.">
        <title>Genetic determinants of endophytism in the Arabidopsis root mycobiome.</title>
        <authorList>
            <person name="Mesny F."/>
            <person name="Miyauchi S."/>
            <person name="Thiergart T."/>
            <person name="Pickel B."/>
            <person name="Atanasova L."/>
            <person name="Karlsson M."/>
            <person name="Huettel B."/>
            <person name="Barry K.W."/>
            <person name="Haridas S."/>
            <person name="Chen C."/>
            <person name="Bauer D."/>
            <person name="Andreopoulos W."/>
            <person name="Pangilinan J."/>
            <person name="LaButti K."/>
            <person name="Riley R."/>
            <person name="Lipzen A."/>
            <person name="Clum A."/>
            <person name="Drula E."/>
            <person name="Henrissat B."/>
            <person name="Kohler A."/>
            <person name="Grigoriev I.V."/>
            <person name="Martin F.M."/>
            <person name="Hacquard S."/>
        </authorList>
    </citation>
    <scope>NUCLEOTIDE SEQUENCE</scope>
    <source>
        <strain evidence="1">MPI-SDFR-AT-0073</strain>
    </source>
</reference>
<accession>A0A9P8UZV2</accession>
<evidence type="ECO:0000313" key="1">
    <source>
        <dbReference type="EMBL" id="KAH6661155.1"/>
    </source>
</evidence>
<dbReference type="GeneID" id="70134683"/>
<sequence>MLASTNPRPWTWPKMPNPVPPGNPWANLPPEAVLCAISGSFVCGFLFLGHRIGGLSSDMLSSSLSVVLSSLPESSSSELVTCVVLSPSPESRCAQGLFGVFVIPLFVHLLADAWPAVLICDVAASGSRRNGLPSGDLLISNGFVNGVTGYEISKSGQGIMCACPWPTMMLLSDGSDLTCIVLPRSKRNSTMDRDSLCTRRTAEAVWMRSSGLLLIRSICTDAYSRGVITDRSTLEAGRTKLNNSGNE</sequence>
<dbReference type="EMBL" id="JAGPXC010000001">
    <property type="protein sequence ID" value="KAH6661155.1"/>
    <property type="molecule type" value="Genomic_DNA"/>
</dbReference>
<comment type="caution">
    <text evidence="1">The sequence shown here is derived from an EMBL/GenBank/DDBJ whole genome shotgun (WGS) entry which is preliminary data.</text>
</comment>
<proteinExistence type="predicted"/>
<name>A0A9P8UZV2_9PEZI</name>
<dbReference type="Proteomes" id="UP000758603">
    <property type="component" value="Unassembled WGS sequence"/>
</dbReference>
<organism evidence="1 2">
    <name type="scientific">Truncatella angustata</name>
    <dbReference type="NCBI Taxonomy" id="152316"/>
    <lineage>
        <taxon>Eukaryota</taxon>
        <taxon>Fungi</taxon>
        <taxon>Dikarya</taxon>
        <taxon>Ascomycota</taxon>
        <taxon>Pezizomycotina</taxon>
        <taxon>Sordariomycetes</taxon>
        <taxon>Xylariomycetidae</taxon>
        <taxon>Amphisphaeriales</taxon>
        <taxon>Sporocadaceae</taxon>
        <taxon>Truncatella</taxon>
    </lineage>
</organism>